<accession>A0A1B6HTK0</accession>
<dbReference type="GO" id="GO:0003676">
    <property type="term" value="F:nucleic acid binding"/>
    <property type="evidence" value="ECO:0007669"/>
    <property type="project" value="InterPro"/>
</dbReference>
<dbReference type="PROSITE" id="PS50994">
    <property type="entry name" value="INTEGRASE"/>
    <property type="match status" value="1"/>
</dbReference>
<sequence length="221" mass="25437">DLAQRPFEKIMIDYVGPLPRTKRGHQWLLTIVDAFSKFSVMIPTKNSTALTTVNALKRGLFSYFGFPQSIVSDSGSCFKSHQFKNMCDELGIKHIRTSPYYPKSSHAERVNKNIGVALRIFHHKDNTQWDENLHFFQTAFNSSKHESTGTSPSEIFLGYTIRTPLENKWNLDQLLEPNSEPRNMEQRWSKALDNLIRAKDKVSKQYNKGRAQVPFRVGDTV</sequence>
<gene>
    <name evidence="2" type="ORF">g.11604</name>
</gene>
<dbReference type="FunFam" id="3.30.420.10:FF:000032">
    <property type="entry name" value="Retrovirus-related Pol polyprotein from transposon 297-like Protein"/>
    <property type="match status" value="1"/>
</dbReference>
<feature type="non-terminal residue" evidence="2">
    <location>
        <position position="1"/>
    </location>
</feature>
<dbReference type="EMBL" id="GECU01029725">
    <property type="protein sequence ID" value="JAS77981.1"/>
    <property type="molecule type" value="Transcribed_RNA"/>
</dbReference>
<dbReference type="InterPro" id="IPR001584">
    <property type="entry name" value="Integrase_cat-core"/>
</dbReference>
<dbReference type="AlphaFoldDB" id="A0A1B6HTK0"/>
<feature type="domain" description="Integrase catalytic" evidence="1">
    <location>
        <begin position="2"/>
        <end position="160"/>
    </location>
</feature>
<dbReference type="PANTHER" id="PTHR37984:SF5">
    <property type="entry name" value="PROTEIN NYNRIN-LIKE"/>
    <property type="match status" value="1"/>
</dbReference>
<name>A0A1B6HTK0_9HEMI</name>
<reference evidence="2" key="1">
    <citation type="submission" date="2015-11" db="EMBL/GenBank/DDBJ databases">
        <title>De novo transcriptome assembly of four potential Pierce s Disease insect vectors from Arizona vineyards.</title>
        <authorList>
            <person name="Tassone E.E."/>
        </authorList>
    </citation>
    <scope>NUCLEOTIDE SEQUENCE</scope>
</reference>
<dbReference type="PANTHER" id="PTHR37984">
    <property type="entry name" value="PROTEIN CBG26694"/>
    <property type="match status" value="1"/>
</dbReference>
<dbReference type="Pfam" id="PF00665">
    <property type="entry name" value="rve"/>
    <property type="match status" value="1"/>
</dbReference>
<dbReference type="InterPro" id="IPR050951">
    <property type="entry name" value="Retrovirus_Pol_polyprotein"/>
</dbReference>
<dbReference type="GO" id="GO:0015074">
    <property type="term" value="P:DNA integration"/>
    <property type="evidence" value="ECO:0007669"/>
    <property type="project" value="InterPro"/>
</dbReference>
<dbReference type="InterPro" id="IPR012337">
    <property type="entry name" value="RNaseH-like_sf"/>
</dbReference>
<feature type="non-terminal residue" evidence="2">
    <location>
        <position position="221"/>
    </location>
</feature>
<dbReference type="InterPro" id="IPR036397">
    <property type="entry name" value="RNaseH_sf"/>
</dbReference>
<evidence type="ECO:0000259" key="1">
    <source>
        <dbReference type="PROSITE" id="PS50994"/>
    </source>
</evidence>
<evidence type="ECO:0000313" key="2">
    <source>
        <dbReference type="EMBL" id="JAS77981.1"/>
    </source>
</evidence>
<organism evidence="2">
    <name type="scientific">Homalodisca liturata</name>
    <dbReference type="NCBI Taxonomy" id="320908"/>
    <lineage>
        <taxon>Eukaryota</taxon>
        <taxon>Metazoa</taxon>
        <taxon>Ecdysozoa</taxon>
        <taxon>Arthropoda</taxon>
        <taxon>Hexapoda</taxon>
        <taxon>Insecta</taxon>
        <taxon>Pterygota</taxon>
        <taxon>Neoptera</taxon>
        <taxon>Paraneoptera</taxon>
        <taxon>Hemiptera</taxon>
        <taxon>Auchenorrhyncha</taxon>
        <taxon>Membracoidea</taxon>
        <taxon>Cicadellidae</taxon>
        <taxon>Cicadellinae</taxon>
        <taxon>Proconiini</taxon>
        <taxon>Homalodisca</taxon>
    </lineage>
</organism>
<protein>
    <recommendedName>
        <fullName evidence="1">Integrase catalytic domain-containing protein</fullName>
    </recommendedName>
</protein>
<dbReference type="SUPFAM" id="SSF53098">
    <property type="entry name" value="Ribonuclease H-like"/>
    <property type="match status" value="1"/>
</dbReference>
<proteinExistence type="predicted"/>
<dbReference type="Gene3D" id="3.30.420.10">
    <property type="entry name" value="Ribonuclease H-like superfamily/Ribonuclease H"/>
    <property type="match status" value="1"/>
</dbReference>